<accession>A0AAD9KS86</accession>
<reference evidence="2" key="1">
    <citation type="journal article" date="2023" name="Mol. Biol. Evol.">
        <title>Third-Generation Sequencing Reveals the Adaptive Role of the Epigenome in Three Deep-Sea Polychaetes.</title>
        <authorList>
            <person name="Perez M."/>
            <person name="Aroh O."/>
            <person name="Sun Y."/>
            <person name="Lan Y."/>
            <person name="Juniper S.K."/>
            <person name="Young C.R."/>
            <person name="Angers B."/>
            <person name="Qian P.Y."/>
        </authorList>
    </citation>
    <scope>NUCLEOTIDE SEQUENCE</scope>
    <source>
        <strain evidence="2">R07B-5</strain>
    </source>
</reference>
<dbReference type="AlphaFoldDB" id="A0AAD9KS86"/>
<evidence type="ECO:0000256" key="1">
    <source>
        <dbReference type="SAM" id="SignalP"/>
    </source>
</evidence>
<protein>
    <submittedName>
        <fullName evidence="2">Uncharacterized protein</fullName>
    </submittedName>
</protein>
<organism evidence="2 3">
    <name type="scientific">Ridgeia piscesae</name>
    <name type="common">Tubeworm</name>
    <dbReference type="NCBI Taxonomy" id="27915"/>
    <lineage>
        <taxon>Eukaryota</taxon>
        <taxon>Metazoa</taxon>
        <taxon>Spiralia</taxon>
        <taxon>Lophotrochozoa</taxon>
        <taxon>Annelida</taxon>
        <taxon>Polychaeta</taxon>
        <taxon>Sedentaria</taxon>
        <taxon>Canalipalpata</taxon>
        <taxon>Sabellida</taxon>
        <taxon>Siboglinidae</taxon>
        <taxon>Ridgeia</taxon>
    </lineage>
</organism>
<sequence length="179" mass="19957">MEWSLVTTVFKLHVLLFIGIIHTDGQTIHKFPGTFNIAKQRPLQTLPAQSTCGIPTRNAYCKSAIYSSSIRDCLQNLCVQDCPQRTTSPSYVQLLDGRGYGSCVQTDAMNRRPGSPTNEHSTLFSVGTQCYLTSKKTPNLGTNGAFAITFWIWQNEDNVGYVYKYLNKYSSLITIIGTV</sequence>
<comment type="caution">
    <text evidence="2">The sequence shown here is derived from an EMBL/GenBank/DDBJ whole genome shotgun (WGS) entry which is preliminary data.</text>
</comment>
<evidence type="ECO:0000313" key="2">
    <source>
        <dbReference type="EMBL" id="KAK2176719.1"/>
    </source>
</evidence>
<proteinExistence type="predicted"/>
<name>A0AAD9KS86_RIDPI</name>
<keyword evidence="1" id="KW-0732">Signal</keyword>
<dbReference type="Proteomes" id="UP001209878">
    <property type="component" value="Unassembled WGS sequence"/>
</dbReference>
<feature type="signal peptide" evidence="1">
    <location>
        <begin position="1"/>
        <end position="25"/>
    </location>
</feature>
<keyword evidence="3" id="KW-1185">Reference proteome</keyword>
<evidence type="ECO:0000313" key="3">
    <source>
        <dbReference type="Proteomes" id="UP001209878"/>
    </source>
</evidence>
<gene>
    <name evidence="2" type="ORF">NP493_644g04018</name>
</gene>
<dbReference type="EMBL" id="JAODUO010000644">
    <property type="protein sequence ID" value="KAK2176719.1"/>
    <property type="molecule type" value="Genomic_DNA"/>
</dbReference>
<feature type="chain" id="PRO_5041966257" evidence="1">
    <location>
        <begin position="26"/>
        <end position="179"/>
    </location>
</feature>